<dbReference type="HOGENOM" id="CLU_038046_3_1_11"/>
<feature type="transmembrane region" description="Helical" evidence="1">
    <location>
        <begin position="72"/>
        <end position="91"/>
    </location>
</feature>
<dbReference type="OrthoDB" id="5317164at2"/>
<evidence type="ECO:0000313" key="3">
    <source>
        <dbReference type="Proteomes" id="UP000001973"/>
    </source>
</evidence>
<dbReference type="PaxDb" id="100226-SCO7157"/>
<dbReference type="EMBL" id="AL939130">
    <property type="protein sequence ID" value="CAC01646.1"/>
    <property type="molecule type" value="Genomic_DNA"/>
</dbReference>
<reference evidence="2 3" key="2">
    <citation type="journal article" date="2002" name="Nature">
        <title>Complete genome sequence of the model actinomycete Streptomyces coelicolor A3(2).</title>
        <authorList>
            <person name="Bentley S.D."/>
            <person name="Chater K.F."/>
            <person name="Cerdeno-Tarraga A.M."/>
            <person name="Challis G.L."/>
            <person name="Thomson N.R."/>
            <person name="James K.D."/>
            <person name="Harris D.E."/>
            <person name="Quail M.A."/>
            <person name="Kieser H."/>
            <person name="Harper D."/>
            <person name="Bateman A."/>
            <person name="Brown S."/>
            <person name="Chandra G."/>
            <person name="Chen C.W."/>
            <person name="Collins M."/>
            <person name="Cronin A."/>
            <person name="Fraser A."/>
            <person name="Goble A."/>
            <person name="Hidalgo J."/>
            <person name="Hornsby T."/>
            <person name="Howarth S."/>
            <person name="Huang C.H."/>
            <person name="Kieser T."/>
            <person name="Larke L."/>
            <person name="Murphy L."/>
            <person name="Oliver K."/>
            <person name="O'Neil S."/>
            <person name="Rabbinowitsch E."/>
            <person name="Rajandream M.A."/>
            <person name="Rutherford K."/>
            <person name="Rutter S."/>
            <person name="Seeger K."/>
            <person name="Saunders D."/>
            <person name="Sharp S."/>
            <person name="Squares R."/>
            <person name="Squares S."/>
            <person name="Taylor K."/>
            <person name="Warren T."/>
            <person name="Wietzorrek A."/>
            <person name="Woodward J."/>
            <person name="Barrell B.G."/>
            <person name="Parkhill J."/>
            <person name="Hopwood D.A."/>
        </authorList>
    </citation>
    <scope>NUCLEOTIDE SEQUENCE [LARGE SCALE GENOMIC DNA]</scope>
    <source>
        <strain evidence="3">ATCC BAA-471 / A3(2) / M145</strain>
    </source>
</reference>
<keyword evidence="1" id="KW-1133">Transmembrane helix</keyword>
<keyword evidence="3" id="KW-1185">Reference proteome</keyword>
<dbReference type="STRING" id="100226.gene:17764817"/>
<feature type="transmembrane region" description="Helical" evidence="1">
    <location>
        <begin position="37"/>
        <end position="60"/>
    </location>
</feature>
<dbReference type="PANTHER" id="PTHR23523">
    <property type="match status" value="1"/>
</dbReference>
<dbReference type="Proteomes" id="UP000001973">
    <property type="component" value="Chromosome"/>
</dbReference>
<feature type="transmembrane region" description="Helical" evidence="1">
    <location>
        <begin position="97"/>
        <end position="119"/>
    </location>
</feature>
<accession>Q9FBT5</accession>
<feature type="transmembrane region" description="Helical" evidence="1">
    <location>
        <begin position="159"/>
        <end position="180"/>
    </location>
</feature>
<protein>
    <submittedName>
        <fullName evidence="2">Integral membrane protein</fullName>
    </submittedName>
</protein>
<gene>
    <name evidence="2" type="ordered locus">SCO7157</name>
    <name evidence="2" type="ORF">SC9A4.19c</name>
</gene>
<dbReference type="GO" id="GO:0005886">
    <property type="term" value="C:plasma membrane"/>
    <property type="evidence" value="ECO:0000318"/>
    <property type="project" value="GO_Central"/>
</dbReference>
<dbReference type="eggNOG" id="COG2807">
    <property type="taxonomic scope" value="Bacteria"/>
</dbReference>
<evidence type="ECO:0000313" key="2">
    <source>
        <dbReference type="EMBL" id="CAC01646.1"/>
    </source>
</evidence>
<sequence>MSRSRTAWALAVFMGLQSTGAYITMGWLPQIYRDAGLPAGTAGLLLAVTMAVGVPLAFAIPRMAARRPHQGPVVLVLGVAGLVGYAGLYFAPVGGAWAWALILGVANCTFPLALTMVSLRARTSTGVAQLSAFAQSVGYLLAIPGPILIGTLYAHSGGWGLPIAVMSALLVPQMAVGYAAGRDRVVEDELAHR</sequence>
<dbReference type="InterPro" id="IPR036259">
    <property type="entry name" value="MFS_trans_sf"/>
</dbReference>
<organism evidence="2 3">
    <name type="scientific">Streptomyces coelicolor (strain ATCC BAA-471 / A3(2) / M145)</name>
    <dbReference type="NCBI Taxonomy" id="100226"/>
    <lineage>
        <taxon>Bacteria</taxon>
        <taxon>Bacillati</taxon>
        <taxon>Actinomycetota</taxon>
        <taxon>Actinomycetes</taxon>
        <taxon>Kitasatosporales</taxon>
        <taxon>Streptomycetaceae</taxon>
        <taxon>Streptomyces</taxon>
        <taxon>Streptomyces albidoflavus group</taxon>
    </lineage>
</organism>
<evidence type="ECO:0000256" key="1">
    <source>
        <dbReference type="SAM" id="Phobius"/>
    </source>
</evidence>
<dbReference type="PATRIC" id="fig|100226.15.peg.7258"/>
<dbReference type="PANTHER" id="PTHR23523:SF2">
    <property type="entry name" value="2-NITROIMIDAZOLE TRANSPORTER"/>
    <property type="match status" value="1"/>
</dbReference>
<keyword evidence="1" id="KW-0812">Transmembrane</keyword>
<feature type="transmembrane region" description="Helical" evidence="1">
    <location>
        <begin position="131"/>
        <end position="153"/>
    </location>
</feature>
<dbReference type="SUPFAM" id="SSF103473">
    <property type="entry name" value="MFS general substrate transporter"/>
    <property type="match status" value="1"/>
</dbReference>
<dbReference type="AlphaFoldDB" id="Q9FBT5"/>
<proteinExistence type="predicted"/>
<dbReference type="InParanoid" id="Q9FBT5"/>
<name>Q9FBT5_STRCO</name>
<dbReference type="PhylomeDB" id="Q9FBT5"/>
<dbReference type="KEGG" id="sco:SCO7157"/>
<dbReference type="Gene3D" id="1.20.1250.20">
    <property type="entry name" value="MFS general substrate transporter like domains"/>
    <property type="match status" value="1"/>
</dbReference>
<keyword evidence="1" id="KW-0472">Membrane</keyword>
<reference evidence="2 3" key="1">
    <citation type="journal article" date="1996" name="Mol. Microbiol.">
        <title>A set of ordered cosmids and a detailed genetic and physical map for the 8 Mb Streptomyces coelicolor A3(2) chromosome.</title>
        <authorList>
            <person name="Redenbach M."/>
            <person name="Kieser H.M."/>
            <person name="Denapaite D."/>
            <person name="Eichner A."/>
            <person name="Cullum J."/>
            <person name="Kinashi H."/>
            <person name="Hopwood D.A."/>
        </authorList>
    </citation>
    <scope>NUCLEOTIDE SEQUENCE [LARGE SCALE GENOMIC DNA]</scope>
    <source>
        <strain evidence="3">ATCC BAA-471 / A3(2) / M145</strain>
    </source>
</reference>
<dbReference type="InterPro" id="IPR052524">
    <property type="entry name" value="MFS_Cyanate_Porter"/>
</dbReference>
<dbReference type="EMBL" id="AL645882">
    <property type="protein sequence ID" value="CAC01646.1"/>
    <property type="molecule type" value="Genomic_DNA"/>
</dbReference>